<name>A0A1F6XKP4_9BACT</name>
<keyword evidence="1" id="KW-0472">Membrane</keyword>
<protein>
    <submittedName>
        <fullName evidence="2">Uncharacterized protein</fullName>
    </submittedName>
</protein>
<dbReference type="EMBL" id="MFUX01000013">
    <property type="protein sequence ID" value="OGI94696.1"/>
    <property type="molecule type" value="Genomic_DNA"/>
</dbReference>
<proteinExistence type="predicted"/>
<evidence type="ECO:0000313" key="3">
    <source>
        <dbReference type="Proteomes" id="UP000176629"/>
    </source>
</evidence>
<keyword evidence="1" id="KW-1133">Transmembrane helix</keyword>
<feature type="transmembrane region" description="Helical" evidence="1">
    <location>
        <begin position="21"/>
        <end position="46"/>
    </location>
</feature>
<dbReference type="Proteomes" id="UP000176629">
    <property type="component" value="Unassembled WGS sequence"/>
</dbReference>
<accession>A0A1F6XKP4</accession>
<sequence>MINLIPNQQKKDMAKSFYYRLIVLFLLVFGFSVFILIIVILPAYFLSSVKKELADSKLEIQKSEPVPSLDQKTLVVIKDLNKKLDILEAAEQNQFLVSEKVIKGILSEKLPNIKITDITYENNTKKDDPKAGKKISIQGIAPSREVLLSFRLALESDSLFKQVDLPISNFIKGSDIQFYLSLIPS</sequence>
<gene>
    <name evidence="2" type="ORF">A3A03_00185</name>
</gene>
<comment type="caution">
    <text evidence="2">The sequence shown here is derived from an EMBL/GenBank/DDBJ whole genome shotgun (WGS) entry which is preliminary data.</text>
</comment>
<dbReference type="AlphaFoldDB" id="A0A1F6XKP4"/>
<evidence type="ECO:0000313" key="2">
    <source>
        <dbReference type="EMBL" id="OGI94696.1"/>
    </source>
</evidence>
<organism evidence="2 3">
    <name type="scientific">Candidatus Nomurabacteria bacterium RIFCSPLOWO2_01_FULL_40_18</name>
    <dbReference type="NCBI Taxonomy" id="1801773"/>
    <lineage>
        <taxon>Bacteria</taxon>
        <taxon>Candidatus Nomuraibacteriota</taxon>
    </lineage>
</organism>
<keyword evidence="1" id="KW-0812">Transmembrane</keyword>
<evidence type="ECO:0000256" key="1">
    <source>
        <dbReference type="SAM" id="Phobius"/>
    </source>
</evidence>
<reference evidence="2 3" key="1">
    <citation type="journal article" date="2016" name="Nat. Commun.">
        <title>Thousands of microbial genomes shed light on interconnected biogeochemical processes in an aquifer system.</title>
        <authorList>
            <person name="Anantharaman K."/>
            <person name="Brown C.T."/>
            <person name="Hug L.A."/>
            <person name="Sharon I."/>
            <person name="Castelle C.J."/>
            <person name="Probst A.J."/>
            <person name="Thomas B.C."/>
            <person name="Singh A."/>
            <person name="Wilkins M.J."/>
            <person name="Karaoz U."/>
            <person name="Brodie E.L."/>
            <person name="Williams K.H."/>
            <person name="Hubbard S.S."/>
            <person name="Banfield J.F."/>
        </authorList>
    </citation>
    <scope>NUCLEOTIDE SEQUENCE [LARGE SCALE GENOMIC DNA]</scope>
</reference>
<dbReference type="STRING" id="1801773.A3A03_00185"/>